<keyword evidence="1 2" id="KW-0694">RNA-binding</keyword>
<dbReference type="Pfam" id="PF00076">
    <property type="entry name" value="RRM_1"/>
    <property type="match status" value="1"/>
</dbReference>
<dbReference type="InterPro" id="IPR012677">
    <property type="entry name" value="Nucleotide-bd_a/b_plait_sf"/>
</dbReference>
<feature type="region of interest" description="Disordered" evidence="3">
    <location>
        <begin position="203"/>
        <end position="393"/>
    </location>
</feature>
<feature type="region of interest" description="Disordered" evidence="3">
    <location>
        <begin position="147"/>
        <end position="179"/>
    </location>
</feature>
<feature type="region of interest" description="Disordered" evidence="3">
    <location>
        <begin position="1"/>
        <end position="134"/>
    </location>
</feature>
<feature type="compositionally biased region" description="Pro residues" evidence="3">
    <location>
        <begin position="742"/>
        <end position="754"/>
    </location>
</feature>
<feature type="region of interest" description="Disordered" evidence="3">
    <location>
        <begin position="488"/>
        <end position="554"/>
    </location>
</feature>
<dbReference type="STRING" id="280699.M1VJR1"/>
<feature type="region of interest" description="Disordered" evidence="3">
    <location>
        <begin position="737"/>
        <end position="777"/>
    </location>
</feature>
<dbReference type="InterPro" id="IPR051186">
    <property type="entry name" value="RRM_HNRPC/RALY_subfam"/>
</dbReference>
<feature type="domain" description="RRM" evidence="4">
    <location>
        <begin position="419"/>
        <end position="491"/>
    </location>
</feature>
<evidence type="ECO:0000313" key="5">
    <source>
        <dbReference type="EMBL" id="BAM81598.1"/>
    </source>
</evidence>
<dbReference type="GO" id="GO:0003723">
    <property type="term" value="F:RNA binding"/>
    <property type="evidence" value="ECO:0007669"/>
    <property type="project" value="UniProtKB-UniRule"/>
</dbReference>
<sequence length="844" mass="88983">MPRGRRLRNDAQAAEEPAPAAHHHHDDDGESKVQEDTVKNVTAIPEELTFEQQEASDPISKEPASPETQRASAVGVEDPVGPMSVGAHETSPVASSSRDERPACTEHTTDPKPTAECGKSEGDAMAATSAVLSSEESPARPVCLGLPEQEQTALDLPSATSPHGHCSAEAQDAEATPLQSAVAAVESVSKNGFSSAEAAQELRNRVDTTPSMHSSLDEQVRGSPVPPSAVVDDDTDEVTLNDDDTIERASIEHDDLLDDDSLPPVVRRKRQKTDAVETKSGSVAEATVTLEDGTGLTEAVSGAAESSPVSFGASIPRRSKGSAFHENVASDQTELAAPAPNQSTSEEESAEPSTGGAQEEASTAHDLQPTPAVPEKSEAEWNKLEDDDSSKLRPALSLKEAAEYIQTLPRRHPEGTNDARLFIGNLASETTSPVELISIFSKYGRIIEQPLLLRSYAFIQYDNPESTQLAIRYEQGRLIGGRHLDLSVASGRRNDSGSGNHGTRRATGREAAAHHSTGPVVEGKRGPLQQSSGWRKRDAAALETGGPRPPPRPGAPYVRILVIGTTSRSMAHAMQNVIRSLGISADVAYIFSDSLGTALKEAYAQCVRYVIVVSSKDASKGTCSIRTYEKTGFEYAGGGSIIPFHEALAIIFREERINLPLPPAAYTVASAAMALSPPTVADPSNISSMMSGVVPGMTPPAPSLPTAAAAYRYQNPMVAAPGTMPYPYASMPPGYLYGHPGAPQPQPQPQPSAPPQATSNGPGSTIGQRAYPGYMASLPPTGMNAPVMHAQHPGFSGNAPYAANQPSTAPPGADMDQVKQLLATLQQFQQRNAAARSNGGHGTQ</sequence>
<dbReference type="EMBL" id="AP006497">
    <property type="protein sequence ID" value="BAM81598.1"/>
    <property type="molecule type" value="Genomic_DNA"/>
</dbReference>
<dbReference type="Proteomes" id="UP000007014">
    <property type="component" value="Chromosome 15"/>
</dbReference>
<dbReference type="Gene3D" id="3.40.50.800">
    <property type="entry name" value="Anticodon-binding domain"/>
    <property type="match status" value="1"/>
</dbReference>
<dbReference type="InterPro" id="IPR036621">
    <property type="entry name" value="Anticodon-bd_dom_sf"/>
</dbReference>
<dbReference type="HOGENOM" id="CLU_337530_0_0_1"/>
<dbReference type="Gene3D" id="3.30.70.330">
    <property type="match status" value="1"/>
</dbReference>
<evidence type="ECO:0000256" key="1">
    <source>
        <dbReference type="ARBA" id="ARBA00022884"/>
    </source>
</evidence>
<dbReference type="AlphaFoldDB" id="M1VJR1"/>
<dbReference type="SUPFAM" id="SSF52954">
    <property type="entry name" value="Class II aaRS ABD-related"/>
    <property type="match status" value="1"/>
</dbReference>
<evidence type="ECO:0000259" key="4">
    <source>
        <dbReference type="PROSITE" id="PS50102"/>
    </source>
</evidence>
<evidence type="ECO:0000256" key="2">
    <source>
        <dbReference type="PROSITE-ProRule" id="PRU00176"/>
    </source>
</evidence>
<accession>M1VJR1</accession>
<dbReference type="Pfam" id="PF03129">
    <property type="entry name" value="HGTP_anticodon"/>
    <property type="match status" value="1"/>
</dbReference>
<dbReference type="PANTHER" id="PTHR13968">
    <property type="entry name" value="HETEROGENEOUS NUCLEAR RIBONUCLEOPROTEIN"/>
    <property type="match status" value="1"/>
</dbReference>
<dbReference type="InterPro" id="IPR035979">
    <property type="entry name" value="RBD_domain_sf"/>
</dbReference>
<dbReference type="KEGG" id="cme:CYME_CMO255C"/>
<dbReference type="RefSeq" id="XP_005537634.1">
    <property type="nucleotide sequence ID" value="XM_005537577.1"/>
</dbReference>
<dbReference type="InterPro" id="IPR004154">
    <property type="entry name" value="Anticodon-bd"/>
</dbReference>
<feature type="compositionally biased region" description="Basic and acidic residues" evidence="3">
    <location>
        <begin position="97"/>
        <end position="110"/>
    </location>
</feature>
<dbReference type="InterPro" id="IPR000504">
    <property type="entry name" value="RRM_dom"/>
</dbReference>
<dbReference type="OMA" id="EIRIVMN"/>
<feature type="compositionally biased region" description="Low complexity" evidence="3">
    <location>
        <begin position="10"/>
        <end position="20"/>
    </location>
</feature>
<dbReference type="GeneID" id="16995733"/>
<evidence type="ECO:0000313" key="6">
    <source>
        <dbReference type="Proteomes" id="UP000007014"/>
    </source>
</evidence>
<dbReference type="OrthoDB" id="5970at2759"/>
<dbReference type="PROSITE" id="PS50102">
    <property type="entry name" value="RRM"/>
    <property type="match status" value="1"/>
</dbReference>
<protein>
    <submittedName>
        <fullName evidence="5">Similar to nuclear polyadenylated RNA-binding protein NAB3</fullName>
    </submittedName>
</protein>
<feature type="compositionally biased region" description="Acidic residues" evidence="3">
    <location>
        <begin position="231"/>
        <end position="245"/>
    </location>
</feature>
<feature type="region of interest" description="Disordered" evidence="3">
    <location>
        <begin position="796"/>
        <end position="820"/>
    </location>
</feature>
<dbReference type="SUPFAM" id="SSF54928">
    <property type="entry name" value="RNA-binding domain, RBD"/>
    <property type="match status" value="1"/>
</dbReference>
<name>M1VJR1_CYAM1</name>
<reference evidence="5 6" key="2">
    <citation type="journal article" date="2007" name="BMC Biol.">
        <title>A 100%-complete sequence reveals unusually simple genomic features in the hot-spring red alga Cyanidioschyzon merolae.</title>
        <authorList>
            <person name="Nozaki H."/>
            <person name="Takano H."/>
            <person name="Misumi O."/>
            <person name="Terasawa K."/>
            <person name="Matsuzaki M."/>
            <person name="Maruyama S."/>
            <person name="Nishida K."/>
            <person name="Yagisawa F."/>
            <person name="Yoshida Y."/>
            <person name="Fujiwara T."/>
            <person name="Takio S."/>
            <person name="Tamura K."/>
            <person name="Chung S.J."/>
            <person name="Nakamura S."/>
            <person name="Kuroiwa H."/>
            <person name="Tanaka K."/>
            <person name="Sato N."/>
            <person name="Kuroiwa T."/>
        </authorList>
    </citation>
    <scope>NUCLEOTIDE SEQUENCE [LARGE SCALE GENOMIC DNA]</scope>
    <source>
        <strain evidence="5 6">10D</strain>
    </source>
</reference>
<reference evidence="5 6" key="1">
    <citation type="journal article" date="2004" name="Nature">
        <title>Genome sequence of the ultrasmall unicellular red alga Cyanidioschyzon merolae 10D.</title>
        <authorList>
            <person name="Matsuzaki M."/>
            <person name="Misumi O."/>
            <person name="Shin-i T."/>
            <person name="Maruyama S."/>
            <person name="Takahara M."/>
            <person name="Miyagishima S."/>
            <person name="Mori T."/>
            <person name="Nishida K."/>
            <person name="Yagisawa F."/>
            <person name="Nishida K."/>
            <person name="Yoshida Y."/>
            <person name="Nishimura Y."/>
            <person name="Nakao S."/>
            <person name="Kobayashi T."/>
            <person name="Momoyama Y."/>
            <person name="Higashiyama T."/>
            <person name="Minoda A."/>
            <person name="Sano M."/>
            <person name="Nomoto H."/>
            <person name="Oishi K."/>
            <person name="Hayashi H."/>
            <person name="Ohta F."/>
            <person name="Nishizaka S."/>
            <person name="Haga S."/>
            <person name="Miura S."/>
            <person name="Morishita T."/>
            <person name="Kabeya Y."/>
            <person name="Terasawa K."/>
            <person name="Suzuki Y."/>
            <person name="Ishii Y."/>
            <person name="Asakawa S."/>
            <person name="Takano H."/>
            <person name="Ohta N."/>
            <person name="Kuroiwa H."/>
            <person name="Tanaka K."/>
            <person name="Shimizu N."/>
            <person name="Sugano S."/>
            <person name="Sato N."/>
            <person name="Nozaki H."/>
            <person name="Ogasawara N."/>
            <person name="Kohara Y."/>
            <person name="Kuroiwa T."/>
        </authorList>
    </citation>
    <scope>NUCLEOTIDE SEQUENCE [LARGE SCALE GENOMIC DNA]</scope>
    <source>
        <strain evidence="5 6">10D</strain>
    </source>
</reference>
<feature type="compositionally biased region" description="Basic and acidic residues" evidence="3">
    <location>
        <begin position="375"/>
        <end position="384"/>
    </location>
</feature>
<feature type="compositionally biased region" description="Polar residues" evidence="3">
    <location>
        <begin position="758"/>
        <end position="767"/>
    </location>
</feature>
<keyword evidence="6" id="KW-1185">Reference proteome</keyword>
<dbReference type="Gramene" id="CMO255CT">
    <property type="protein sequence ID" value="CMO255CT"/>
    <property type="gene ID" value="CMO255C"/>
</dbReference>
<organism evidence="5 6">
    <name type="scientific">Cyanidioschyzon merolae (strain NIES-3377 / 10D)</name>
    <name type="common">Unicellular red alga</name>
    <dbReference type="NCBI Taxonomy" id="280699"/>
    <lineage>
        <taxon>Eukaryota</taxon>
        <taxon>Rhodophyta</taxon>
        <taxon>Bangiophyceae</taxon>
        <taxon>Cyanidiales</taxon>
        <taxon>Cyanidiaceae</taxon>
        <taxon>Cyanidioschyzon</taxon>
    </lineage>
</organism>
<dbReference type="SMART" id="SM00360">
    <property type="entry name" value="RRM"/>
    <property type="match status" value="1"/>
</dbReference>
<dbReference type="PANTHER" id="PTHR13968:SF26">
    <property type="entry name" value="RRM DOMAIN-CONTAINING PROTEIN"/>
    <property type="match status" value="1"/>
</dbReference>
<proteinExistence type="predicted"/>
<dbReference type="eggNOG" id="KOG0118">
    <property type="taxonomic scope" value="Eukaryota"/>
</dbReference>
<gene>
    <name evidence="5" type="ORF">CYME_CMO255C</name>
</gene>
<feature type="compositionally biased region" description="Basic and acidic residues" evidence="3">
    <location>
        <begin position="24"/>
        <end position="38"/>
    </location>
</feature>
<evidence type="ECO:0000256" key="3">
    <source>
        <dbReference type="SAM" id="MobiDB-lite"/>
    </source>
</evidence>